<sequence length="297" mass="33730">MVRAVGSRLCQRLGNGGLDPQTQTIDCGVAHGPWRLGKGGLDLRIETTNRGSVRGSRLCRFSELGLGRGCSGEPQTTSMGRGLTYSPWLATVSCNCNFLKSAFLVCVGYGVLHFPPRYFRKEEKIGFLVIYVLPRLSRLGAYVPRLGAAALAVSGLLWWGNGPDFLGLLFILNNDGCGRYIMLRMNIEMSYVAFQWNFGVLWNPGYIYYCLVSSLSFLADLERFEINLDEHYVKDSCEDILKNRSRQWRYKLKKLFESAHSKEEARRIEVPELTPENWNRLCEMWINPHRKGGTKPE</sequence>
<name>A0AAF0QLC4_SOLVR</name>
<organism evidence="1 2">
    <name type="scientific">Solanum verrucosum</name>
    <dbReference type="NCBI Taxonomy" id="315347"/>
    <lineage>
        <taxon>Eukaryota</taxon>
        <taxon>Viridiplantae</taxon>
        <taxon>Streptophyta</taxon>
        <taxon>Embryophyta</taxon>
        <taxon>Tracheophyta</taxon>
        <taxon>Spermatophyta</taxon>
        <taxon>Magnoliopsida</taxon>
        <taxon>eudicotyledons</taxon>
        <taxon>Gunneridae</taxon>
        <taxon>Pentapetalae</taxon>
        <taxon>asterids</taxon>
        <taxon>lamiids</taxon>
        <taxon>Solanales</taxon>
        <taxon>Solanaceae</taxon>
        <taxon>Solanoideae</taxon>
        <taxon>Solaneae</taxon>
        <taxon>Solanum</taxon>
    </lineage>
</organism>
<evidence type="ECO:0000313" key="2">
    <source>
        <dbReference type="Proteomes" id="UP001234989"/>
    </source>
</evidence>
<proteinExistence type="predicted"/>
<reference evidence="1" key="1">
    <citation type="submission" date="2023-08" db="EMBL/GenBank/DDBJ databases">
        <title>A de novo genome assembly of Solanum verrucosum Schlechtendal, a Mexican diploid species geographically isolated from the other diploid A-genome species in potato relatives.</title>
        <authorList>
            <person name="Hosaka K."/>
        </authorList>
    </citation>
    <scope>NUCLEOTIDE SEQUENCE</scope>
    <source>
        <tissue evidence="1">Young leaves</tissue>
    </source>
</reference>
<dbReference type="AlphaFoldDB" id="A0AAF0QLC4"/>
<evidence type="ECO:0000313" key="1">
    <source>
        <dbReference type="EMBL" id="WMV25411.1"/>
    </source>
</evidence>
<dbReference type="EMBL" id="CP133615">
    <property type="protein sequence ID" value="WMV25411.1"/>
    <property type="molecule type" value="Genomic_DNA"/>
</dbReference>
<dbReference type="Proteomes" id="UP001234989">
    <property type="component" value="Chromosome 4"/>
</dbReference>
<gene>
    <name evidence="1" type="ORF">MTR67_018796</name>
</gene>
<keyword evidence="2" id="KW-1185">Reference proteome</keyword>
<protein>
    <submittedName>
        <fullName evidence="1">Uncharacterized protein</fullName>
    </submittedName>
</protein>
<accession>A0AAF0QLC4</accession>